<keyword evidence="8 11" id="KW-0067">ATP-binding</keyword>
<dbReference type="InterPro" id="IPR050238">
    <property type="entry name" value="DNA_Rep/Repair_Clamp_Loader"/>
</dbReference>
<keyword evidence="7" id="KW-0862">Zinc</keyword>
<evidence type="ECO:0000256" key="4">
    <source>
        <dbReference type="ARBA" id="ARBA00022705"/>
    </source>
</evidence>
<evidence type="ECO:0000256" key="2">
    <source>
        <dbReference type="ARBA" id="ARBA00022679"/>
    </source>
</evidence>
<keyword evidence="2 11" id="KW-0808">Transferase</keyword>
<dbReference type="Gene3D" id="1.20.272.10">
    <property type="match status" value="1"/>
</dbReference>
<comment type="similarity">
    <text evidence="1 11">Belongs to the DnaX/STICHEL family.</text>
</comment>
<dbReference type="PANTHER" id="PTHR11669">
    <property type="entry name" value="REPLICATION FACTOR C / DNA POLYMERASE III GAMMA-TAU SUBUNIT"/>
    <property type="match status" value="1"/>
</dbReference>
<dbReference type="Pfam" id="PF13177">
    <property type="entry name" value="DNA_pol3_delta2"/>
    <property type="match status" value="1"/>
</dbReference>
<accession>A0A318U8D0</accession>
<keyword evidence="5" id="KW-0479">Metal-binding</keyword>
<dbReference type="FunFam" id="3.40.50.300:FF:000014">
    <property type="entry name" value="DNA polymerase III subunit gamma/tau"/>
    <property type="match status" value="1"/>
</dbReference>
<reference evidence="15 16" key="1">
    <citation type="submission" date="2018-06" db="EMBL/GenBank/DDBJ databases">
        <title>Genomic Encyclopedia of Archaeal and Bacterial Type Strains, Phase II (KMG-II): from individual species to whole genera.</title>
        <authorList>
            <person name="Goeker M."/>
        </authorList>
    </citation>
    <scope>NUCLEOTIDE SEQUENCE [LARGE SCALE GENOMIC DNA]</scope>
    <source>
        <strain evidence="15 16">ATCC 29103</strain>
    </source>
</reference>
<feature type="domain" description="AAA+ ATPase" evidence="14">
    <location>
        <begin position="41"/>
        <end position="188"/>
    </location>
</feature>
<comment type="catalytic activity">
    <reaction evidence="10 11">
        <text>DNA(n) + a 2'-deoxyribonucleoside 5'-triphosphate = DNA(n+1) + diphosphate</text>
        <dbReference type="Rhea" id="RHEA:22508"/>
        <dbReference type="Rhea" id="RHEA-COMP:17339"/>
        <dbReference type="Rhea" id="RHEA-COMP:17340"/>
        <dbReference type="ChEBI" id="CHEBI:33019"/>
        <dbReference type="ChEBI" id="CHEBI:61560"/>
        <dbReference type="ChEBI" id="CHEBI:173112"/>
        <dbReference type="EC" id="2.7.7.7"/>
    </reaction>
</comment>
<dbReference type="Pfam" id="PF12169">
    <property type="entry name" value="DNA_pol3_gamma3"/>
    <property type="match status" value="1"/>
</dbReference>
<protein>
    <recommendedName>
        <fullName evidence="11">DNA polymerase III subunit gamma/tau</fullName>
        <ecNumber evidence="11">2.7.7.7</ecNumber>
    </recommendedName>
</protein>
<dbReference type="GO" id="GO:0009360">
    <property type="term" value="C:DNA polymerase III complex"/>
    <property type="evidence" value="ECO:0007669"/>
    <property type="project" value="InterPro"/>
</dbReference>
<dbReference type="NCBIfam" id="NF004046">
    <property type="entry name" value="PRK05563.1"/>
    <property type="match status" value="1"/>
</dbReference>
<evidence type="ECO:0000256" key="6">
    <source>
        <dbReference type="ARBA" id="ARBA00022741"/>
    </source>
</evidence>
<dbReference type="GO" id="GO:0046872">
    <property type="term" value="F:metal ion binding"/>
    <property type="evidence" value="ECO:0007669"/>
    <property type="project" value="UniProtKB-KW"/>
</dbReference>
<dbReference type="EC" id="2.7.7.7" evidence="11"/>
<comment type="function">
    <text evidence="11">DNA polymerase III is a complex, multichain enzyme responsible for most of the replicative synthesis in bacteria. This DNA polymerase also exhibits 3' to 5' exonuclease activity.</text>
</comment>
<comment type="caution">
    <text evidence="15">The sequence shown here is derived from an EMBL/GenBank/DDBJ whole genome shotgun (WGS) entry which is preliminary data.</text>
</comment>
<keyword evidence="4 11" id="KW-0235">DNA replication</keyword>
<evidence type="ECO:0000256" key="9">
    <source>
        <dbReference type="ARBA" id="ARBA00022932"/>
    </source>
</evidence>
<evidence type="ECO:0000256" key="5">
    <source>
        <dbReference type="ARBA" id="ARBA00022723"/>
    </source>
</evidence>
<dbReference type="Pfam" id="PF22608">
    <property type="entry name" value="DNAX_ATPase_lid"/>
    <property type="match status" value="1"/>
</dbReference>
<feature type="compositionally biased region" description="Low complexity" evidence="13">
    <location>
        <begin position="468"/>
        <end position="479"/>
    </location>
</feature>
<dbReference type="EMBL" id="QKLP01000005">
    <property type="protein sequence ID" value="PYF43122.1"/>
    <property type="molecule type" value="Genomic_DNA"/>
</dbReference>
<evidence type="ECO:0000256" key="7">
    <source>
        <dbReference type="ARBA" id="ARBA00022833"/>
    </source>
</evidence>
<evidence type="ECO:0000256" key="13">
    <source>
        <dbReference type="SAM" id="MobiDB-lite"/>
    </source>
</evidence>
<dbReference type="NCBIfam" id="TIGR02397">
    <property type="entry name" value="dnaX_nterm"/>
    <property type="match status" value="1"/>
</dbReference>
<name>A0A318U8D0_9BACT</name>
<dbReference type="CDD" id="cd00009">
    <property type="entry name" value="AAA"/>
    <property type="match status" value="1"/>
</dbReference>
<dbReference type="PRINTS" id="PR00300">
    <property type="entry name" value="CLPPROTEASEA"/>
</dbReference>
<dbReference type="InterPro" id="IPR008921">
    <property type="entry name" value="DNA_pol3_clamp-load_cplx_C"/>
</dbReference>
<dbReference type="InterPro" id="IPR027417">
    <property type="entry name" value="P-loop_NTPase"/>
</dbReference>
<sequence>MTFEKKYLALYRQYRPKTFDDVYGQKHIIESLKNIIRENKLTHAYLFCGPHGNGKTSTAKIFANAINCEHRFNENPCDLCIKNINQNIDIIEIDAASNTGIDDIRELKEKIKHLPTHGKYKIYIIDEVHMLSKSAFNALLKTIEEPPKHVIFILATTDPQKIPLTILSRVQRFNFKKIDKDILFEQITTIFNKENINAELEAIKLIVDLGNGSFRDTLSIADQVAVYCSNGIITKQAIEELYGIVDIQNILFLIKAILTNNHTQLINKYNYLVENGASVEKLISQIFNVLKDYFVLKKTHDEKLLEFCSKKDLVELKIDDERLFYYFELMQKAIKEIQNSNLPKQIIELYLLKMVSYELKENLVSTDFLLNKHLTENNNFEPVFKNNQDNNDLQINNSAKEFNSVFDLASIANSYDLAFDQEKNKEIITNDIKKNQDQLDEIKQNIEEDKEKNASFAKKASINDLLDDLLSPNDQNQKNDNNEQLSLKPELDQEEVNTLAFIYQYMKMNLYGWNGNKIQANLDVMHYNMLKNRLGKKYEHLNDLLFGFKVFLCSNELIVLKSDDIFKVHQLNLRRNADEFIEASNSIFARYLNVVAVTQDQVTNAIEYCKNNWKTKNPEEIKMISLLNLDNYKNKVSETVEYAKKLFGDIVKEPSK</sequence>
<evidence type="ECO:0000313" key="15">
    <source>
        <dbReference type="EMBL" id="PYF43122.1"/>
    </source>
</evidence>
<dbReference type="GO" id="GO:0006261">
    <property type="term" value="P:DNA-templated DNA replication"/>
    <property type="evidence" value="ECO:0007669"/>
    <property type="project" value="TreeGrafter"/>
</dbReference>
<dbReference type="Gene3D" id="1.10.8.60">
    <property type="match status" value="1"/>
</dbReference>
<evidence type="ECO:0000256" key="8">
    <source>
        <dbReference type="ARBA" id="ARBA00022840"/>
    </source>
</evidence>
<keyword evidence="3 11" id="KW-0548">Nucleotidyltransferase</keyword>
<keyword evidence="12" id="KW-0175">Coiled coil</keyword>
<dbReference type="PANTHER" id="PTHR11669:SF0">
    <property type="entry name" value="PROTEIN STICHEL-LIKE 2"/>
    <property type="match status" value="1"/>
</dbReference>
<organism evidence="15 16">
    <name type="scientific">Metamycoplasma alkalescens</name>
    <dbReference type="NCBI Taxonomy" id="45363"/>
    <lineage>
        <taxon>Bacteria</taxon>
        <taxon>Bacillati</taxon>
        <taxon>Mycoplasmatota</taxon>
        <taxon>Mycoplasmoidales</taxon>
        <taxon>Metamycoplasmataceae</taxon>
        <taxon>Metamycoplasma</taxon>
    </lineage>
</organism>
<evidence type="ECO:0000256" key="3">
    <source>
        <dbReference type="ARBA" id="ARBA00022695"/>
    </source>
</evidence>
<dbReference type="SUPFAM" id="SSF52540">
    <property type="entry name" value="P-loop containing nucleoside triphosphate hydrolases"/>
    <property type="match status" value="1"/>
</dbReference>
<evidence type="ECO:0000256" key="10">
    <source>
        <dbReference type="ARBA" id="ARBA00049244"/>
    </source>
</evidence>
<dbReference type="RefSeq" id="WP_110858283.1">
    <property type="nucleotide sequence ID" value="NZ_LS991949.1"/>
</dbReference>
<evidence type="ECO:0000256" key="1">
    <source>
        <dbReference type="ARBA" id="ARBA00006360"/>
    </source>
</evidence>
<dbReference type="InterPro" id="IPR022754">
    <property type="entry name" value="DNA_pol_III_gamma-3"/>
</dbReference>
<evidence type="ECO:0000259" key="14">
    <source>
        <dbReference type="SMART" id="SM00382"/>
    </source>
</evidence>
<feature type="region of interest" description="Disordered" evidence="13">
    <location>
        <begin position="468"/>
        <end position="488"/>
    </location>
</feature>
<feature type="coiled-coil region" evidence="12">
    <location>
        <begin position="425"/>
        <end position="459"/>
    </location>
</feature>
<keyword evidence="6 11" id="KW-0547">Nucleotide-binding</keyword>
<dbReference type="GO" id="GO:0005524">
    <property type="term" value="F:ATP binding"/>
    <property type="evidence" value="ECO:0007669"/>
    <property type="project" value="UniProtKB-KW"/>
</dbReference>
<gene>
    <name evidence="11" type="primary">dnaX</name>
    <name evidence="15" type="ORF">BCF88_10546</name>
</gene>
<dbReference type="InterPro" id="IPR001270">
    <property type="entry name" value="ClpA/B"/>
</dbReference>
<evidence type="ECO:0000313" key="16">
    <source>
        <dbReference type="Proteomes" id="UP000247715"/>
    </source>
</evidence>
<dbReference type="SMART" id="SM00382">
    <property type="entry name" value="AAA"/>
    <property type="match status" value="1"/>
</dbReference>
<dbReference type="SUPFAM" id="SSF48019">
    <property type="entry name" value="post-AAA+ oligomerization domain-like"/>
    <property type="match status" value="1"/>
</dbReference>
<dbReference type="InterPro" id="IPR045085">
    <property type="entry name" value="HLD_clamp_pol_III_gamma_tau"/>
</dbReference>
<evidence type="ECO:0000256" key="11">
    <source>
        <dbReference type="RuleBase" id="RU364063"/>
    </source>
</evidence>
<dbReference type="GO" id="GO:0003677">
    <property type="term" value="F:DNA binding"/>
    <property type="evidence" value="ECO:0007669"/>
    <property type="project" value="InterPro"/>
</dbReference>
<comment type="subunit">
    <text evidence="11">DNA polymerase III contains a core (composed of alpha, epsilon and theta chains) that associates with a tau subunit. This core dimerizes to form the POLIII' complex. PolIII' associates with the gamma complex (composed of gamma, delta, delta', psi and chi chains) and with the beta chain to form the complete DNA polymerase III complex.</text>
</comment>
<evidence type="ECO:0000256" key="12">
    <source>
        <dbReference type="SAM" id="Coils"/>
    </source>
</evidence>
<proteinExistence type="inferred from homology"/>
<dbReference type="Proteomes" id="UP000247715">
    <property type="component" value="Unassembled WGS sequence"/>
</dbReference>
<dbReference type="InterPro" id="IPR003593">
    <property type="entry name" value="AAA+_ATPase"/>
</dbReference>
<dbReference type="Gene3D" id="3.40.50.300">
    <property type="entry name" value="P-loop containing nucleotide triphosphate hydrolases"/>
    <property type="match status" value="1"/>
</dbReference>
<dbReference type="GO" id="GO:0003887">
    <property type="term" value="F:DNA-directed DNA polymerase activity"/>
    <property type="evidence" value="ECO:0007669"/>
    <property type="project" value="UniProtKB-KW"/>
</dbReference>
<dbReference type="InterPro" id="IPR012763">
    <property type="entry name" value="DNA_pol_III_sug/sutau_N"/>
</dbReference>
<keyword evidence="9 11" id="KW-0239">DNA-directed DNA polymerase</keyword>
<dbReference type="AlphaFoldDB" id="A0A318U8D0"/>